<feature type="compositionally biased region" description="Low complexity" evidence="4">
    <location>
        <begin position="143"/>
        <end position="160"/>
    </location>
</feature>
<feature type="region of interest" description="Disordered" evidence="4">
    <location>
        <begin position="417"/>
        <end position="436"/>
    </location>
</feature>
<dbReference type="Gene3D" id="3.40.50.300">
    <property type="entry name" value="P-loop containing nucleotide triphosphate hydrolases"/>
    <property type="match status" value="1"/>
</dbReference>
<feature type="region of interest" description="Disordered" evidence="4">
    <location>
        <begin position="1058"/>
        <end position="1087"/>
    </location>
</feature>
<evidence type="ECO:0000256" key="3">
    <source>
        <dbReference type="ARBA" id="ARBA00022840"/>
    </source>
</evidence>
<feature type="compositionally biased region" description="Acidic residues" evidence="4">
    <location>
        <begin position="164"/>
        <end position="178"/>
    </location>
</feature>
<dbReference type="InterPro" id="IPR006500">
    <property type="entry name" value="Helicase_put_C_phage/plasmid"/>
</dbReference>
<gene>
    <name evidence="6" type="ORF">KFL_004840020</name>
</gene>
<keyword evidence="3" id="KW-0067">ATP-binding</keyword>
<evidence type="ECO:0000313" key="7">
    <source>
        <dbReference type="Proteomes" id="UP000054558"/>
    </source>
</evidence>
<evidence type="ECO:0000259" key="5">
    <source>
        <dbReference type="PROSITE" id="PS51206"/>
    </source>
</evidence>
<dbReference type="PROSITE" id="PS51206">
    <property type="entry name" value="SF3_HELICASE_1"/>
    <property type="match status" value="1"/>
</dbReference>
<name>A0A1Y1IG73_KLENI</name>
<feature type="region of interest" description="Disordered" evidence="4">
    <location>
        <begin position="1"/>
        <end position="130"/>
    </location>
</feature>
<dbReference type="SMART" id="SM00943">
    <property type="entry name" value="Prim-Pol"/>
    <property type="match status" value="1"/>
</dbReference>
<feature type="compositionally biased region" description="Basic and acidic residues" evidence="4">
    <location>
        <begin position="1058"/>
        <end position="1071"/>
    </location>
</feature>
<dbReference type="PANTHER" id="PTHR35372:SF2">
    <property type="entry name" value="SF3 HELICASE DOMAIN-CONTAINING PROTEIN"/>
    <property type="match status" value="1"/>
</dbReference>
<reference evidence="6 7" key="1">
    <citation type="journal article" date="2014" name="Nat. Commun.">
        <title>Klebsormidium flaccidum genome reveals primary factors for plant terrestrial adaptation.</title>
        <authorList>
            <person name="Hori K."/>
            <person name="Maruyama F."/>
            <person name="Fujisawa T."/>
            <person name="Togashi T."/>
            <person name="Yamamoto N."/>
            <person name="Seo M."/>
            <person name="Sato S."/>
            <person name="Yamada T."/>
            <person name="Mori H."/>
            <person name="Tajima N."/>
            <person name="Moriyama T."/>
            <person name="Ikeuchi M."/>
            <person name="Watanabe M."/>
            <person name="Wada H."/>
            <person name="Kobayashi K."/>
            <person name="Saito M."/>
            <person name="Masuda T."/>
            <person name="Sasaki-Sekimoto Y."/>
            <person name="Mashiguchi K."/>
            <person name="Awai K."/>
            <person name="Shimojima M."/>
            <person name="Masuda S."/>
            <person name="Iwai M."/>
            <person name="Nobusawa T."/>
            <person name="Narise T."/>
            <person name="Kondo S."/>
            <person name="Saito H."/>
            <person name="Sato R."/>
            <person name="Murakawa M."/>
            <person name="Ihara Y."/>
            <person name="Oshima-Yamada Y."/>
            <person name="Ohtaka K."/>
            <person name="Satoh M."/>
            <person name="Sonobe K."/>
            <person name="Ishii M."/>
            <person name="Ohtani R."/>
            <person name="Kanamori-Sato M."/>
            <person name="Honoki R."/>
            <person name="Miyazaki D."/>
            <person name="Mochizuki H."/>
            <person name="Umetsu J."/>
            <person name="Higashi K."/>
            <person name="Shibata D."/>
            <person name="Kamiya Y."/>
            <person name="Sato N."/>
            <person name="Nakamura Y."/>
            <person name="Tabata S."/>
            <person name="Ida S."/>
            <person name="Kurokawa K."/>
            <person name="Ohta H."/>
        </authorList>
    </citation>
    <scope>NUCLEOTIDE SEQUENCE [LARGE SCALE GENOMIC DNA]</scope>
    <source>
        <strain evidence="6 7">NIES-2285</strain>
    </source>
</reference>
<dbReference type="InterPro" id="IPR051620">
    <property type="entry name" value="ORF904-like_C"/>
</dbReference>
<dbReference type="GO" id="GO:0016787">
    <property type="term" value="F:hydrolase activity"/>
    <property type="evidence" value="ECO:0007669"/>
    <property type="project" value="UniProtKB-KW"/>
</dbReference>
<evidence type="ECO:0000256" key="2">
    <source>
        <dbReference type="ARBA" id="ARBA00022801"/>
    </source>
</evidence>
<dbReference type="Pfam" id="PF08706">
    <property type="entry name" value="D5_N"/>
    <property type="match status" value="1"/>
</dbReference>
<evidence type="ECO:0000313" key="6">
    <source>
        <dbReference type="EMBL" id="GAQ89062.1"/>
    </source>
</evidence>
<accession>A0A1Y1IG73</accession>
<feature type="compositionally biased region" description="Low complexity" evidence="4">
    <location>
        <begin position="53"/>
        <end position="69"/>
    </location>
</feature>
<evidence type="ECO:0000256" key="4">
    <source>
        <dbReference type="SAM" id="MobiDB-lite"/>
    </source>
</evidence>
<dbReference type="InterPro" id="IPR014818">
    <property type="entry name" value="Phage/plasmid_primase_P4_C"/>
</dbReference>
<dbReference type="GO" id="GO:0005524">
    <property type="term" value="F:ATP binding"/>
    <property type="evidence" value="ECO:0007669"/>
    <property type="project" value="UniProtKB-KW"/>
</dbReference>
<feature type="compositionally biased region" description="Basic and acidic residues" evidence="4">
    <location>
        <begin position="27"/>
        <end position="40"/>
    </location>
</feature>
<dbReference type="EMBL" id="DF237433">
    <property type="protein sequence ID" value="GAQ89062.1"/>
    <property type="molecule type" value="Genomic_DNA"/>
</dbReference>
<dbReference type="SMART" id="SM00885">
    <property type="entry name" value="D5_N"/>
    <property type="match status" value="1"/>
</dbReference>
<feature type="domain" description="SF3 helicase" evidence="5">
    <location>
        <begin position="776"/>
        <end position="943"/>
    </location>
</feature>
<dbReference type="Proteomes" id="UP000054558">
    <property type="component" value="Unassembled WGS sequence"/>
</dbReference>
<dbReference type="InterPro" id="IPR027417">
    <property type="entry name" value="P-loop_NTPase"/>
</dbReference>
<dbReference type="InterPro" id="IPR015330">
    <property type="entry name" value="DNA_primase/pol_bifunc_N"/>
</dbReference>
<feature type="region of interest" description="Disordered" evidence="4">
    <location>
        <begin position="142"/>
        <end position="195"/>
    </location>
</feature>
<dbReference type="PANTHER" id="PTHR35372">
    <property type="entry name" value="ATP BINDING PROTEIN-RELATED"/>
    <property type="match status" value="1"/>
</dbReference>
<dbReference type="InterPro" id="IPR014015">
    <property type="entry name" value="Helicase_SF3_DNA-vir"/>
</dbReference>
<evidence type="ECO:0000256" key="1">
    <source>
        <dbReference type="ARBA" id="ARBA00022741"/>
    </source>
</evidence>
<keyword evidence="1" id="KW-0547">Nucleotide-binding</keyword>
<keyword evidence="2" id="KW-0378">Hydrolase</keyword>
<organism evidence="6 7">
    <name type="scientific">Klebsormidium nitens</name>
    <name type="common">Green alga</name>
    <name type="synonym">Ulothrix nitens</name>
    <dbReference type="NCBI Taxonomy" id="105231"/>
    <lineage>
        <taxon>Eukaryota</taxon>
        <taxon>Viridiplantae</taxon>
        <taxon>Streptophyta</taxon>
        <taxon>Klebsormidiophyceae</taxon>
        <taxon>Klebsormidiales</taxon>
        <taxon>Klebsormidiaceae</taxon>
        <taxon>Klebsormidium</taxon>
    </lineage>
</organism>
<protein>
    <recommendedName>
        <fullName evidence="5">SF3 helicase domain-containing protein</fullName>
    </recommendedName>
</protein>
<keyword evidence="7" id="KW-1185">Reference proteome</keyword>
<dbReference type="SUPFAM" id="SSF56747">
    <property type="entry name" value="Prim-pol domain"/>
    <property type="match status" value="1"/>
</dbReference>
<dbReference type="Pfam" id="PF09250">
    <property type="entry name" value="Prim-Pol"/>
    <property type="match status" value="1"/>
</dbReference>
<proteinExistence type="predicted"/>
<feature type="region of interest" description="Disordered" evidence="4">
    <location>
        <begin position="651"/>
        <end position="678"/>
    </location>
</feature>
<dbReference type="AlphaFoldDB" id="A0A1Y1IG73"/>
<dbReference type="NCBIfam" id="TIGR01613">
    <property type="entry name" value="primase_Cterm"/>
    <property type="match status" value="1"/>
</dbReference>
<sequence>MNGGDGALVNGDHPASEAAALPNCVMSKEKFQGTGGEKDPGQVMVHSSHATVAQDSKASSQRAASSARNSDNRLPSVETAHAHRRADQRRELRADQMEVAGQARGRKRKHSGESENEGGATSEQTASRVEGAHSTANIKVMGAEDASGPGSSDSASSECGDNCEGADDESSETDDEETASDKEMLDDCPLPVDSAQNHRLADQERVMGASAMEIAARDLVAKGYVVFTANTKWNSKKGKKCMVPPRDWPASTLANCLINRYFHPSDNTLLINTAASGIVVLDFDVGDRGMEQLAFWETEHGAFDAPRVRTGSGGVHIYFSHQRSLESGLGAETPTHFAKLELRVGDPESRKAVLKKVGVDMRGVSSNGMIACPPSSYERLGETARYLVVGGGELPPAKDLPPLPNWLIEILNERVSRRSGQRSKGPPELSSAPVPSARANAEFEAPDLMDLELQQDVVKAMRGMLSSFGDNSSVFSKAEPSTAAGFGAVMYHWRNDVGGRVCPYAEEGAQPHSSNNFGLLRRGTEITYVCHSQRCKTGDSKRNKKLGRLRFPVAAAYSDASPLNSDRDRLYESRELLPLWFLRQNLSVSAGDEGGALIIDRLQTYTGFKLVFCNEKWFYYDGSVWGVDVNGRLASQICRGELNKISKAYKKETEKEKEKKKEAASDADGKSSQAEEEKKSTKEKLVNFNFNAKMSQIMTTLKGYCLETAFEESLNTNRDALPLQNGVILLKSGILVPHHPKFLWSFKLPVWWPSTGLATPLGRTGEFLRQITHTSEALAYLQRILGYGITGHTSNQVMLTMIGEGGAGKSLLLAMLKRVIGPFYKDVSKDMLVTSKGQRPLGKGAANPAEAGLRNIRFAVCSETEDTDEFSEANVKRLIGEAFITSRALYSDYVTFATTQLHILCSNYPPRVKTWTIALKRRLLTLVFPMRFFYPDEPGYNPDNPFHGIRDLALEDILKAEPEKLLVFLVQGAKDWYASGKKLLDMPESSKAYMHSWEQENDPFAAFLQEEGKMNIKAFESTRSLMDAYNNPDRLVDGVRFGDSDVPQIHNDRKFADPCKKKGLEGPDKPSKLRFANPGHTVRGYRGFQLNTPTKESIVER</sequence>